<dbReference type="AlphaFoldDB" id="A0A2U0I588"/>
<keyword evidence="2" id="KW-1185">Reference proteome</keyword>
<comment type="caution">
    <text evidence="1">The sequence shown here is derived from an EMBL/GenBank/DDBJ whole genome shotgun (WGS) entry which is preliminary data.</text>
</comment>
<dbReference type="OrthoDB" id="1449068at2"/>
<sequence>MKNKGQIILEEMRKLIKKSCDADMMLNPHYYSFQKSLLKFFFNAASVSIDRSKKTITLYGGAIVDHSPRTLYNINQLNATTISYTNLEETLKGCLEKTDKAKRFYKSQLFHYNNVAQVDTEDAISA</sequence>
<organism evidence="1 2">
    <name type="scientific">Marixanthomonas spongiae</name>
    <dbReference type="NCBI Taxonomy" id="2174845"/>
    <lineage>
        <taxon>Bacteria</taxon>
        <taxon>Pseudomonadati</taxon>
        <taxon>Bacteroidota</taxon>
        <taxon>Flavobacteriia</taxon>
        <taxon>Flavobacteriales</taxon>
        <taxon>Flavobacteriaceae</taxon>
        <taxon>Marixanthomonas</taxon>
    </lineage>
</organism>
<gene>
    <name evidence="1" type="ORF">DDV96_02895</name>
</gene>
<reference evidence="1 2" key="1">
    <citation type="submission" date="2018-04" db="EMBL/GenBank/DDBJ databases">
        <title>Marixanthomonas spongiae HN-E44 sp. nov., isolated from a marine sponge.</title>
        <authorList>
            <person name="Luo L."/>
            <person name="Zhuang L."/>
        </authorList>
    </citation>
    <scope>NUCLEOTIDE SEQUENCE [LARGE SCALE GENOMIC DNA]</scope>
    <source>
        <strain evidence="1 2">HN-E44</strain>
    </source>
</reference>
<protein>
    <submittedName>
        <fullName evidence="1">Uncharacterized protein</fullName>
    </submittedName>
</protein>
<dbReference type="EMBL" id="QEHR01000002">
    <property type="protein sequence ID" value="PVW16234.1"/>
    <property type="molecule type" value="Genomic_DNA"/>
</dbReference>
<evidence type="ECO:0000313" key="2">
    <source>
        <dbReference type="Proteomes" id="UP000245962"/>
    </source>
</evidence>
<proteinExistence type="predicted"/>
<name>A0A2U0I588_9FLAO</name>
<accession>A0A2U0I588</accession>
<evidence type="ECO:0000313" key="1">
    <source>
        <dbReference type="EMBL" id="PVW16234.1"/>
    </source>
</evidence>
<dbReference type="RefSeq" id="WP_116693252.1">
    <property type="nucleotide sequence ID" value="NZ_QEHR01000002.1"/>
</dbReference>
<dbReference type="Proteomes" id="UP000245962">
    <property type="component" value="Unassembled WGS sequence"/>
</dbReference>